<sequence length="480" mass="56662">MSKIVIVDDEPLIANGLKKLINQSNYPLEVVSVFYSSKKALEYCSTHTVDVILTDINMPELNGLELIRLLKEKNPTLEAIILTGFGSYSYAKEAITLGVHHFLEKPIRKFELEETLRKVLIKTEKNKIEQQLFIKEQIERFLSNSDCCSWPSELDFPMHLYTYDSTYYPTIYNALEPIIDTYSIISGHIKKTGYFLFSDTFVDTNQVLSLFKELIDKNIFILYSYNLNSESLKNNINQARNYFDRQFYFDEVTIYSQNDIFKQWNPELYTQFQLNFFKALDKRELHLALTLIDQLFIEYKKSLYPVQLVRLQIIDLLETFFKRFPMNKDPLFIDYAPKIMLLNNWKDVHYLVTHAIHLLETALEVENESSIVKKVNLIIEKYYDQEQLSMKWLANTLLFLNPDYVGKVYQQQTGQRFTTRLTNYRIEKAKELLNDNYKVYEVSSMVGFGNSPEYFVQLFKKHVGKTPKQYTIKQKSKQTL</sequence>
<dbReference type="CDD" id="cd17536">
    <property type="entry name" value="REC_YesN-like"/>
    <property type="match status" value="1"/>
</dbReference>
<dbReference type="PROSITE" id="PS01124">
    <property type="entry name" value="HTH_ARAC_FAMILY_2"/>
    <property type="match status" value="1"/>
</dbReference>
<name>A0ABV9MYZ1_9ENTE</name>
<evidence type="ECO:0000256" key="3">
    <source>
        <dbReference type="ARBA" id="ARBA00022553"/>
    </source>
</evidence>
<evidence type="ECO:0000313" key="11">
    <source>
        <dbReference type="EMBL" id="MFC4720259.1"/>
    </source>
</evidence>
<gene>
    <name evidence="11" type="ORF">ACFO5I_11050</name>
</gene>
<comment type="caution">
    <text evidence="11">The sequence shown here is derived from an EMBL/GenBank/DDBJ whole genome shotgun (WGS) entry which is preliminary data.</text>
</comment>
<evidence type="ECO:0000256" key="1">
    <source>
        <dbReference type="ARBA" id="ARBA00004496"/>
    </source>
</evidence>
<keyword evidence="2" id="KW-0963">Cytoplasm</keyword>
<dbReference type="Gene3D" id="1.10.10.60">
    <property type="entry name" value="Homeodomain-like"/>
    <property type="match status" value="2"/>
</dbReference>
<dbReference type="InterPro" id="IPR009057">
    <property type="entry name" value="Homeodomain-like_sf"/>
</dbReference>
<dbReference type="SMART" id="SM00342">
    <property type="entry name" value="HTH_ARAC"/>
    <property type="match status" value="1"/>
</dbReference>
<dbReference type="Gene3D" id="3.40.50.2300">
    <property type="match status" value="1"/>
</dbReference>
<evidence type="ECO:0000313" key="12">
    <source>
        <dbReference type="Proteomes" id="UP001595969"/>
    </source>
</evidence>
<evidence type="ECO:0000256" key="5">
    <source>
        <dbReference type="ARBA" id="ARBA00023015"/>
    </source>
</evidence>
<dbReference type="PROSITE" id="PS50110">
    <property type="entry name" value="RESPONSE_REGULATORY"/>
    <property type="match status" value="1"/>
</dbReference>
<keyword evidence="12" id="KW-1185">Reference proteome</keyword>
<keyword evidence="7" id="KW-0804">Transcription</keyword>
<dbReference type="EMBL" id="JBHSGS010000061">
    <property type="protein sequence ID" value="MFC4720259.1"/>
    <property type="molecule type" value="Genomic_DNA"/>
</dbReference>
<evidence type="ECO:0000256" key="7">
    <source>
        <dbReference type="ARBA" id="ARBA00023163"/>
    </source>
</evidence>
<dbReference type="Pfam" id="PF12833">
    <property type="entry name" value="HTH_18"/>
    <property type="match status" value="1"/>
</dbReference>
<evidence type="ECO:0000256" key="8">
    <source>
        <dbReference type="PROSITE-ProRule" id="PRU00169"/>
    </source>
</evidence>
<evidence type="ECO:0000259" key="9">
    <source>
        <dbReference type="PROSITE" id="PS01124"/>
    </source>
</evidence>
<feature type="domain" description="HTH araC/xylS-type" evidence="9">
    <location>
        <begin position="373"/>
        <end position="473"/>
    </location>
</feature>
<dbReference type="InterPro" id="IPR051552">
    <property type="entry name" value="HptR"/>
</dbReference>
<proteinExistence type="predicted"/>
<accession>A0ABV9MYZ1</accession>
<keyword evidence="4" id="KW-0902">Two-component regulatory system</keyword>
<keyword evidence="5" id="KW-0805">Transcription regulation</keyword>
<keyword evidence="6" id="KW-0238">DNA-binding</keyword>
<dbReference type="Pfam" id="PF00072">
    <property type="entry name" value="Response_reg"/>
    <property type="match status" value="1"/>
</dbReference>
<dbReference type="PANTHER" id="PTHR42713:SF3">
    <property type="entry name" value="TRANSCRIPTIONAL REGULATORY PROTEIN HPTR"/>
    <property type="match status" value="1"/>
</dbReference>
<dbReference type="SMART" id="SM00448">
    <property type="entry name" value="REC"/>
    <property type="match status" value="1"/>
</dbReference>
<protein>
    <submittedName>
        <fullName evidence="11">Response regulator</fullName>
    </submittedName>
</protein>
<dbReference type="PANTHER" id="PTHR42713">
    <property type="entry name" value="HISTIDINE KINASE-RELATED"/>
    <property type="match status" value="1"/>
</dbReference>
<evidence type="ECO:0000256" key="2">
    <source>
        <dbReference type="ARBA" id="ARBA00022490"/>
    </source>
</evidence>
<evidence type="ECO:0000256" key="4">
    <source>
        <dbReference type="ARBA" id="ARBA00023012"/>
    </source>
</evidence>
<feature type="domain" description="Response regulatory" evidence="10">
    <location>
        <begin position="3"/>
        <end position="120"/>
    </location>
</feature>
<evidence type="ECO:0000259" key="10">
    <source>
        <dbReference type="PROSITE" id="PS50110"/>
    </source>
</evidence>
<dbReference type="SUPFAM" id="SSF46689">
    <property type="entry name" value="Homeodomain-like"/>
    <property type="match status" value="1"/>
</dbReference>
<evidence type="ECO:0000256" key="6">
    <source>
        <dbReference type="ARBA" id="ARBA00023125"/>
    </source>
</evidence>
<dbReference type="InterPro" id="IPR001789">
    <property type="entry name" value="Sig_transdc_resp-reg_receiver"/>
</dbReference>
<organism evidence="11 12">
    <name type="scientific">Enterococcus lemanii</name>
    <dbReference type="NCBI Taxonomy" id="1159752"/>
    <lineage>
        <taxon>Bacteria</taxon>
        <taxon>Bacillati</taxon>
        <taxon>Bacillota</taxon>
        <taxon>Bacilli</taxon>
        <taxon>Lactobacillales</taxon>
        <taxon>Enterococcaceae</taxon>
        <taxon>Enterococcus</taxon>
    </lineage>
</organism>
<dbReference type="Proteomes" id="UP001595969">
    <property type="component" value="Unassembled WGS sequence"/>
</dbReference>
<dbReference type="InterPro" id="IPR018060">
    <property type="entry name" value="HTH_AraC"/>
</dbReference>
<reference evidence="12" key="1">
    <citation type="journal article" date="2019" name="Int. J. Syst. Evol. Microbiol.">
        <title>The Global Catalogue of Microorganisms (GCM) 10K type strain sequencing project: providing services to taxonomists for standard genome sequencing and annotation.</title>
        <authorList>
            <consortium name="The Broad Institute Genomics Platform"/>
            <consortium name="The Broad Institute Genome Sequencing Center for Infectious Disease"/>
            <person name="Wu L."/>
            <person name="Ma J."/>
        </authorList>
    </citation>
    <scope>NUCLEOTIDE SEQUENCE [LARGE SCALE GENOMIC DNA]</scope>
    <source>
        <strain evidence="12">CGMCC 1.19032</strain>
    </source>
</reference>
<comment type="subcellular location">
    <subcellularLocation>
        <location evidence="1">Cytoplasm</location>
    </subcellularLocation>
</comment>
<dbReference type="InterPro" id="IPR011006">
    <property type="entry name" value="CheY-like_superfamily"/>
</dbReference>
<feature type="modified residue" description="4-aspartylphosphate" evidence="8">
    <location>
        <position position="55"/>
    </location>
</feature>
<dbReference type="SUPFAM" id="SSF52172">
    <property type="entry name" value="CheY-like"/>
    <property type="match status" value="1"/>
</dbReference>
<keyword evidence="3 8" id="KW-0597">Phosphoprotein</keyword>
<dbReference type="RefSeq" id="WP_204653037.1">
    <property type="nucleotide sequence ID" value="NZ_JAFBFD010000004.1"/>
</dbReference>